<dbReference type="GO" id="GO:0120159">
    <property type="term" value="F:rRNA pseudouridine synthase activity"/>
    <property type="evidence" value="ECO:0007669"/>
    <property type="project" value="UniProtKB-ARBA"/>
</dbReference>
<feature type="domain" description="RNA-binding S4" evidence="4">
    <location>
        <begin position="5"/>
        <end position="68"/>
    </location>
</feature>
<evidence type="ECO:0000256" key="2">
    <source>
        <dbReference type="ARBA" id="ARBA00023235"/>
    </source>
</evidence>
<dbReference type="EMBL" id="PCVN01000080">
    <property type="protein sequence ID" value="PIQ74262.1"/>
    <property type="molecule type" value="Genomic_DNA"/>
</dbReference>
<dbReference type="InterPro" id="IPR036986">
    <property type="entry name" value="S4_RNA-bd_sf"/>
</dbReference>
<comment type="caution">
    <text evidence="5">The sequence shown here is derived from an EMBL/GenBank/DDBJ whole genome shotgun (WGS) entry which is preliminary data.</text>
</comment>
<evidence type="ECO:0000313" key="6">
    <source>
        <dbReference type="Proteomes" id="UP000231550"/>
    </source>
</evidence>
<keyword evidence="2" id="KW-0413">Isomerase</keyword>
<dbReference type="GO" id="GO:0003723">
    <property type="term" value="F:RNA binding"/>
    <property type="evidence" value="ECO:0007669"/>
    <property type="project" value="UniProtKB-KW"/>
</dbReference>
<dbReference type="CDD" id="cd02869">
    <property type="entry name" value="PseudoU_synth_RluA_like"/>
    <property type="match status" value="1"/>
</dbReference>
<dbReference type="SUPFAM" id="SSF55120">
    <property type="entry name" value="Pseudouridine synthase"/>
    <property type="match status" value="1"/>
</dbReference>
<dbReference type="InterPro" id="IPR050188">
    <property type="entry name" value="RluA_PseudoU_synthase"/>
</dbReference>
<comment type="similarity">
    <text evidence="1">Belongs to the pseudouridine synthase RluA family.</text>
</comment>
<proteinExistence type="inferred from homology"/>
<accession>A0A2H0KQ44</accession>
<dbReference type="InterPro" id="IPR020103">
    <property type="entry name" value="PsdUridine_synth_cat_dom_sf"/>
</dbReference>
<sequence>MIKNLRLDKYLTLKFPNYSRAFLKSQIKSGDVLVNGKAKKPSYVLKENDRVEINIKEKAATRLGPNQAIRLNVIYEDKNIVAIDKPAGISTHPAKPDETNTIANALLAYYPDIKEVGDEPNLRPGIVHRLDKDTSGILLIAKNNQAFEWLKKQFSQRKVVKRYLALTAGKMKEQQGVISKPVSRTQGTIKRTTAPILGVKEAITYYKVIQYFSCHPELVSGSHKMPKQASPERGRRVRHEENAFTFIEAEPKTGRTHQIRVHLASIGHPLAGDKLYGFKNQICPAGLKRHFLHASYLKISLPDGKMVELYSKLPEDLRLVLADLNSKNQLKKINL</sequence>
<dbReference type="CDD" id="cd00165">
    <property type="entry name" value="S4"/>
    <property type="match status" value="1"/>
</dbReference>
<dbReference type="InterPro" id="IPR006145">
    <property type="entry name" value="PsdUridine_synth_RsuA/RluA"/>
</dbReference>
<dbReference type="PROSITE" id="PS01129">
    <property type="entry name" value="PSI_RLU"/>
    <property type="match status" value="1"/>
</dbReference>
<evidence type="ECO:0000256" key="1">
    <source>
        <dbReference type="ARBA" id="ARBA00010876"/>
    </source>
</evidence>
<protein>
    <submittedName>
        <fullName evidence="5">RNA pseudouridine synthase</fullName>
    </submittedName>
</protein>
<dbReference type="SUPFAM" id="SSF55174">
    <property type="entry name" value="Alpha-L RNA-binding motif"/>
    <property type="match status" value="1"/>
</dbReference>
<dbReference type="InterPro" id="IPR006224">
    <property type="entry name" value="PsdUridine_synth_RluA-like_CS"/>
</dbReference>
<dbReference type="Gene3D" id="3.30.2350.10">
    <property type="entry name" value="Pseudouridine synthase"/>
    <property type="match status" value="1"/>
</dbReference>
<dbReference type="Pfam" id="PF00849">
    <property type="entry name" value="PseudoU_synth_2"/>
    <property type="match status" value="1"/>
</dbReference>
<dbReference type="GO" id="GO:0000455">
    <property type="term" value="P:enzyme-directed rRNA pseudouridine synthesis"/>
    <property type="evidence" value="ECO:0007669"/>
    <property type="project" value="TreeGrafter"/>
</dbReference>
<evidence type="ECO:0000259" key="4">
    <source>
        <dbReference type="SMART" id="SM00363"/>
    </source>
</evidence>
<evidence type="ECO:0000313" key="5">
    <source>
        <dbReference type="EMBL" id="PIQ74262.1"/>
    </source>
</evidence>
<evidence type="ECO:0000256" key="3">
    <source>
        <dbReference type="PROSITE-ProRule" id="PRU00182"/>
    </source>
</evidence>
<dbReference type="Pfam" id="PF01479">
    <property type="entry name" value="S4"/>
    <property type="match status" value="1"/>
</dbReference>
<dbReference type="InterPro" id="IPR002942">
    <property type="entry name" value="S4_RNA-bd"/>
</dbReference>
<dbReference type="PANTHER" id="PTHR21600">
    <property type="entry name" value="MITOCHONDRIAL RNA PSEUDOURIDINE SYNTHASE"/>
    <property type="match status" value="1"/>
</dbReference>
<name>A0A2H0KQ44_9BACT</name>
<dbReference type="SMART" id="SM00363">
    <property type="entry name" value="S4"/>
    <property type="match status" value="1"/>
</dbReference>
<keyword evidence="3" id="KW-0694">RNA-binding</keyword>
<gene>
    <name evidence="5" type="ORF">COV85_03060</name>
</gene>
<dbReference type="AlphaFoldDB" id="A0A2H0KQ44"/>
<dbReference type="PANTHER" id="PTHR21600:SF44">
    <property type="entry name" value="RIBOSOMAL LARGE SUBUNIT PSEUDOURIDINE SYNTHASE D"/>
    <property type="match status" value="1"/>
</dbReference>
<reference evidence="5 6" key="1">
    <citation type="submission" date="2017-09" db="EMBL/GenBank/DDBJ databases">
        <title>Depth-based differentiation of microbial function through sediment-hosted aquifers and enrichment of novel symbionts in the deep terrestrial subsurface.</title>
        <authorList>
            <person name="Probst A.J."/>
            <person name="Ladd B."/>
            <person name="Jarett J.K."/>
            <person name="Geller-Mcgrath D.E."/>
            <person name="Sieber C.M."/>
            <person name="Emerson J.B."/>
            <person name="Anantharaman K."/>
            <person name="Thomas B.C."/>
            <person name="Malmstrom R."/>
            <person name="Stieglmeier M."/>
            <person name="Klingl A."/>
            <person name="Woyke T."/>
            <person name="Ryan C.M."/>
            <person name="Banfield J.F."/>
        </authorList>
    </citation>
    <scope>NUCLEOTIDE SEQUENCE [LARGE SCALE GENOMIC DNA]</scope>
    <source>
        <strain evidence="5">CG11_big_fil_rev_8_21_14_0_20_44_10</strain>
    </source>
</reference>
<dbReference type="Gene3D" id="3.10.290.10">
    <property type="entry name" value="RNA-binding S4 domain"/>
    <property type="match status" value="1"/>
</dbReference>
<dbReference type="PROSITE" id="PS50889">
    <property type="entry name" value="S4"/>
    <property type="match status" value="1"/>
</dbReference>
<organism evidence="5 6">
    <name type="scientific">Candidatus Portnoybacteria bacterium CG11_big_fil_rev_8_21_14_0_20_44_10</name>
    <dbReference type="NCBI Taxonomy" id="1974818"/>
    <lineage>
        <taxon>Bacteria</taxon>
        <taxon>Candidatus Portnoyibacteriota</taxon>
    </lineage>
</organism>
<dbReference type="Proteomes" id="UP000231550">
    <property type="component" value="Unassembled WGS sequence"/>
</dbReference>